<evidence type="ECO:0000256" key="6">
    <source>
        <dbReference type="SAM" id="MobiDB-lite"/>
    </source>
</evidence>
<dbReference type="Gene3D" id="1.20.120.290">
    <property type="entry name" value="Oxygen-evolving enhancer protein 3 (PsbQ), four-helix up-down bundle"/>
    <property type="match status" value="1"/>
</dbReference>
<evidence type="ECO:0000256" key="1">
    <source>
        <dbReference type="ARBA" id="ARBA00013194"/>
    </source>
</evidence>
<dbReference type="CDD" id="cd01924">
    <property type="entry name" value="cyclophilin_TLP40_like"/>
    <property type="match status" value="1"/>
</dbReference>
<dbReference type="GO" id="GO:0003755">
    <property type="term" value="F:peptidyl-prolyl cis-trans isomerase activity"/>
    <property type="evidence" value="ECO:0007669"/>
    <property type="project" value="UniProtKB-KW"/>
</dbReference>
<dbReference type="GeneID" id="9681586"/>
<protein>
    <recommendedName>
        <fullName evidence="1">peptidylprolyl isomerase</fullName>
        <ecNumber evidence="1">5.2.1.8</ecNumber>
    </recommendedName>
</protein>
<dbReference type="RefSeq" id="XP_003056557.1">
    <property type="nucleotide sequence ID" value="XM_003056511.1"/>
</dbReference>
<feature type="domain" description="PPIase cyclophilin-type" evidence="7">
    <location>
        <begin position="250"/>
        <end position="409"/>
    </location>
</feature>
<keyword evidence="5" id="KW-0175">Coiled coil</keyword>
<evidence type="ECO:0000256" key="4">
    <source>
        <dbReference type="ARBA" id="ARBA00023235"/>
    </source>
</evidence>
<dbReference type="KEGG" id="mpp:MICPUCDRAFT_55699"/>
<evidence type="ECO:0000256" key="3">
    <source>
        <dbReference type="ARBA" id="ARBA00023110"/>
    </source>
</evidence>
<organism evidence="9">
    <name type="scientific">Micromonas pusilla (strain CCMP1545)</name>
    <name type="common">Picoplanktonic green alga</name>
    <dbReference type="NCBI Taxonomy" id="564608"/>
    <lineage>
        <taxon>Eukaryota</taxon>
        <taxon>Viridiplantae</taxon>
        <taxon>Chlorophyta</taxon>
        <taxon>Mamiellophyceae</taxon>
        <taxon>Mamiellales</taxon>
        <taxon>Mamiellaceae</taxon>
        <taxon>Micromonas</taxon>
    </lineage>
</organism>
<evidence type="ECO:0000259" key="7">
    <source>
        <dbReference type="PROSITE" id="PS50072"/>
    </source>
</evidence>
<dbReference type="EMBL" id="GG663736">
    <property type="protein sequence ID" value="EEH59933.1"/>
    <property type="molecule type" value="Genomic_DNA"/>
</dbReference>
<dbReference type="InterPro" id="IPR048563">
    <property type="entry name" value="CYP38_PsbQ-like"/>
</dbReference>
<dbReference type="STRING" id="564608.C1MLF8"/>
<dbReference type="InterPro" id="IPR023222">
    <property type="entry name" value="PsbQ-like_dom_sf"/>
</dbReference>
<feature type="coiled-coil region" evidence="5">
    <location>
        <begin position="164"/>
        <end position="191"/>
    </location>
</feature>
<keyword evidence="2" id="KW-0793">Thylakoid</keyword>
<accession>C1MLF8</accession>
<evidence type="ECO:0000313" key="9">
    <source>
        <dbReference type="Proteomes" id="UP000001876"/>
    </source>
</evidence>
<dbReference type="InterPro" id="IPR044665">
    <property type="entry name" value="E_coli_cyclophilin_A-like"/>
</dbReference>
<name>C1MLF8_MICPC</name>
<feature type="region of interest" description="Disordered" evidence="6">
    <location>
        <begin position="429"/>
        <end position="453"/>
    </location>
</feature>
<dbReference type="PROSITE" id="PS50072">
    <property type="entry name" value="CSA_PPIASE_2"/>
    <property type="match status" value="1"/>
</dbReference>
<dbReference type="SUPFAM" id="SSF50891">
    <property type="entry name" value="Cyclophilin-like"/>
    <property type="match status" value="1"/>
</dbReference>
<dbReference type="InterPro" id="IPR002130">
    <property type="entry name" value="Cyclophilin-type_PPIase_dom"/>
</dbReference>
<dbReference type="InterPro" id="IPR029000">
    <property type="entry name" value="Cyclophilin-like_dom_sf"/>
</dbReference>
<dbReference type="Pfam" id="PF00160">
    <property type="entry name" value="Pro_isomerase"/>
    <property type="match status" value="1"/>
</dbReference>
<keyword evidence="3" id="KW-0697">Rotamase</keyword>
<dbReference type="SUPFAM" id="SSF101112">
    <property type="entry name" value="Oxygen-evolving enhancer protein 3"/>
    <property type="match status" value="1"/>
</dbReference>
<dbReference type="AlphaFoldDB" id="C1MLF8"/>
<dbReference type="Proteomes" id="UP000001876">
    <property type="component" value="Unassembled WGS sequence"/>
</dbReference>
<proteinExistence type="predicted"/>
<feature type="compositionally biased region" description="Basic and acidic residues" evidence="6">
    <location>
        <begin position="440"/>
        <end position="453"/>
    </location>
</feature>
<sequence>MHPVICCLSKGSGVFLRSANATPIRRRHVNVANVTRASIERRESSRSDAAEVFASAARQIGFTLLISAVVVSSADATVQDAHHILDIAGLEANPVTNARALLRNSLPITNKSIREVQRKLESISDDLRVPGVRFTGVEASLAGASKVLNNDSIKILASVAPDKMEDGKAALAELQQQLEDFKVVVAQKDKQEVPLAQQRALSLVSRIEEDMVNEFPFQIPAPYDRGPLLKGRATVELEVKVKDNVNVDSGVMTIVLDGYNAPVTAGNFADLVDRGFYDGMDIQRSDGFVIQSGKPAGKGLDGFVDPVTKQERTIPLEIMASKDKSGVPVYEFTFEDVGRYRDEPVLPFNAFGTLAMARREAEPNSASSQFFFLLKESELTPSGTNILDGRYAVFGYVVEGQELLREIKAGDVIKSVRIVDGSENLKNKSRDVAQPLLSEEVQRTRESERSDFL</sequence>
<dbReference type="eggNOG" id="ENOG502QSSP">
    <property type="taxonomic scope" value="Eukaryota"/>
</dbReference>
<keyword evidence="4 8" id="KW-0413">Isomerase</keyword>
<dbReference type="EC" id="5.2.1.8" evidence="1"/>
<evidence type="ECO:0000256" key="5">
    <source>
        <dbReference type="SAM" id="Coils"/>
    </source>
</evidence>
<dbReference type="OMA" id="QFFFFLY"/>
<evidence type="ECO:0000256" key="2">
    <source>
        <dbReference type="ARBA" id="ARBA00023078"/>
    </source>
</evidence>
<keyword evidence="9" id="KW-1185">Reference proteome</keyword>
<reference evidence="8 9" key="1">
    <citation type="journal article" date="2009" name="Science">
        <title>Green evolution and dynamic adaptations revealed by genomes of the marine picoeukaryotes Micromonas.</title>
        <authorList>
            <person name="Worden A.Z."/>
            <person name="Lee J.H."/>
            <person name="Mock T."/>
            <person name="Rouze P."/>
            <person name="Simmons M.P."/>
            <person name="Aerts A.L."/>
            <person name="Allen A.E."/>
            <person name="Cuvelier M.L."/>
            <person name="Derelle E."/>
            <person name="Everett M.V."/>
            <person name="Foulon E."/>
            <person name="Grimwood J."/>
            <person name="Gundlach H."/>
            <person name="Henrissat B."/>
            <person name="Napoli C."/>
            <person name="McDonald S.M."/>
            <person name="Parker M.S."/>
            <person name="Rombauts S."/>
            <person name="Salamov A."/>
            <person name="Von Dassow P."/>
            <person name="Badger J.H."/>
            <person name="Coutinho P.M."/>
            <person name="Demir E."/>
            <person name="Dubchak I."/>
            <person name="Gentemann C."/>
            <person name="Eikrem W."/>
            <person name="Gready J.E."/>
            <person name="John U."/>
            <person name="Lanier W."/>
            <person name="Lindquist E.A."/>
            <person name="Lucas S."/>
            <person name="Mayer K.F."/>
            <person name="Moreau H."/>
            <person name="Not F."/>
            <person name="Otillar R."/>
            <person name="Panaud O."/>
            <person name="Pangilinan J."/>
            <person name="Paulsen I."/>
            <person name="Piegu B."/>
            <person name="Poliakov A."/>
            <person name="Robbens S."/>
            <person name="Schmutz J."/>
            <person name="Toulza E."/>
            <person name="Wyss T."/>
            <person name="Zelensky A."/>
            <person name="Zhou K."/>
            <person name="Armbrust E.V."/>
            <person name="Bhattacharya D."/>
            <person name="Goodenough U.W."/>
            <person name="Van de Peer Y."/>
            <person name="Grigoriev I.V."/>
        </authorList>
    </citation>
    <scope>NUCLEOTIDE SEQUENCE [LARGE SCALE GENOMIC DNA]</scope>
    <source>
        <strain evidence="8 9">CCMP1545</strain>
    </source>
</reference>
<dbReference type="Pfam" id="PF21329">
    <property type="entry name" value="CYP38_PsbQ-like"/>
    <property type="match status" value="1"/>
</dbReference>
<dbReference type="OrthoDB" id="1735926at2759"/>
<dbReference type="Gene3D" id="2.40.100.10">
    <property type="entry name" value="Cyclophilin-like"/>
    <property type="match status" value="1"/>
</dbReference>
<gene>
    <name evidence="8" type="primary">TLP40</name>
    <name evidence="8" type="ORF">MICPUCDRAFT_55699</name>
</gene>
<evidence type="ECO:0000313" key="8">
    <source>
        <dbReference type="EMBL" id="EEH59933.1"/>
    </source>
</evidence>
<dbReference type="PANTHER" id="PTHR43246">
    <property type="entry name" value="PEPTIDYL-PROLYL CIS-TRANS ISOMERASE CYP38, CHLOROPLASTIC"/>
    <property type="match status" value="1"/>
</dbReference>